<name>A0A1E3HWC5_9TREE</name>
<sequence length="93" mass="10857">MGSRQDVTGQITLEGSLLTERIVFCSLLALTLFLLLVGFITITVMWYRRESARKRETRHKPAARWGPWSEEENRFVKRSRTSSLIFEKDHVSD</sequence>
<proteinExistence type="predicted"/>
<dbReference type="EMBL" id="AWGJ01000004">
    <property type="protein sequence ID" value="ODN80612.1"/>
    <property type="molecule type" value="Genomic_DNA"/>
</dbReference>
<keyword evidence="1" id="KW-0812">Transmembrane</keyword>
<keyword evidence="1" id="KW-1133">Transmembrane helix</keyword>
<dbReference type="AlphaFoldDB" id="A0A1E3HWC5"/>
<comment type="caution">
    <text evidence="2">The sequence shown here is derived from an EMBL/GenBank/DDBJ whole genome shotgun (WGS) entry which is preliminary data.</text>
</comment>
<evidence type="ECO:0000313" key="2">
    <source>
        <dbReference type="EMBL" id="ODN80612.1"/>
    </source>
</evidence>
<dbReference type="GeneID" id="30154111"/>
<evidence type="ECO:0000256" key="1">
    <source>
        <dbReference type="SAM" id="Phobius"/>
    </source>
</evidence>
<organism evidence="2 3">
    <name type="scientific">Cryptococcus amylolentus CBS 6039</name>
    <dbReference type="NCBI Taxonomy" id="1295533"/>
    <lineage>
        <taxon>Eukaryota</taxon>
        <taxon>Fungi</taxon>
        <taxon>Dikarya</taxon>
        <taxon>Basidiomycota</taxon>
        <taxon>Agaricomycotina</taxon>
        <taxon>Tremellomycetes</taxon>
        <taxon>Tremellales</taxon>
        <taxon>Cryptococcaceae</taxon>
        <taxon>Cryptococcus</taxon>
    </lineage>
</organism>
<dbReference type="RefSeq" id="XP_018995178.1">
    <property type="nucleotide sequence ID" value="XM_019136509.1"/>
</dbReference>
<reference evidence="2 3" key="1">
    <citation type="submission" date="2016-06" db="EMBL/GenBank/DDBJ databases">
        <title>Evolution of pathogenesis and genome organization in the Tremellales.</title>
        <authorList>
            <person name="Cuomo C."/>
            <person name="Litvintseva A."/>
            <person name="Heitman J."/>
            <person name="Chen Y."/>
            <person name="Sun S."/>
            <person name="Springer D."/>
            <person name="Dromer F."/>
            <person name="Young S."/>
            <person name="Zeng Q."/>
            <person name="Chapman S."/>
            <person name="Gujja S."/>
            <person name="Saif S."/>
            <person name="Birren B."/>
        </authorList>
    </citation>
    <scope>NUCLEOTIDE SEQUENCE [LARGE SCALE GENOMIC DNA]</scope>
    <source>
        <strain evidence="2 3">CBS 6039</strain>
    </source>
</reference>
<keyword evidence="1" id="KW-0472">Membrane</keyword>
<gene>
    <name evidence="2" type="ORF">L202_02802</name>
</gene>
<keyword evidence="3" id="KW-1185">Reference proteome</keyword>
<feature type="transmembrane region" description="Helical" evidence="1">
    <location>
        <begin position="21"/>
        <end position="47"/>
    </location>
</feature>
<dbReference type="OrthoDB" id="10331569at2759"/>
<protein>
    <submittedName>
        <fullName evidence="2">Uncharacterized protein</fullName>
    </submittedName>
</protein>
<evidence type="ECO:0000313" key="3">
    <source>
        <dbReference type="Proteomes" id="UP000094065"/>
    </source>
</evidence>
<accession>A0A1E3HWC5</accession>
<dbReference type="Proteomes" id="UP000094065">
    <property type="component" value="Unassembled WGS sequence"/>
</dbReference>